<dbReference type="GO" id="GO:0015031">
    <property type="term" value="P:protein transport"/>
    <property type="evidence" value="ECO:0007669"/>
    <property type="project" value="UniProtKB-KW"/>
</dbReference>
<evidence type="ECO:0000256" key="3">
    <source>
        <dbReference type="ARBA" id="ARBA00022927"/>
    </source>
</evidence>
<sequence>MSQNGWGVDSYTQRLTQENKMLGALRSARRVELVSKRRIIEDDTIPSDIPQRPLIDILTDVNQCDKGDERKLKDLLTEIGYFLSRYNNTCINANAIHNIAINIIPLLTQQNTSYEIIMQCLMVLTSITYLPYDIFKPLIPLGVFQVVMFYMKSSEIKIVAFAMIAIANAAVESVEVFDYVAQLGFMDIMKSYSTQIPSKLINAYTFAFKTVGIVMNQKKCRDMTTLCQLTPVAVFDIPENTYDESSSFVEDTLWGISFACDDQRCIEFYYQNNVFKRMLLLLRRKRVQIIRSIIAVYKKCLYNNPIICKHLIENRLLEYLSALLMLGEENITTDTLFLISNLVSEIDIYEMVVNSKIVDLVTNKYNSFSVINKREANYMFTNLLSVASDDCIMALVQNELFYSILASMVTQDVKTVRLLLYGIQKVILVGDSYKENGVNIIRDKLNEAGVVKLLEYYAFEINDLEVKKNAESVLVEYFDWNGINNTDLDLNF</sequence>
<accession>A0A0A1UE49</accession>
<dbReference type="EMBL" id="KB206169">
    <property type="protein sequence ID" value="ELP94870.1"/>
    <property type="molecule type" value="Genomic_DNA"/>
</dbReference>
<gene>
    <name evidence="4" type="ORF">EIN_248940</name>
</gene>
<reference evidence="4 5" key="1">
    <citation type="submission" date="2012-10" db="EMBL/GenBank/DDBJ databases">
        <authorList>
            <person name="Zafar N."/>
            <person name="Inman J."/>
            <person name="Hall N."/>
            <person name="Lorenzi H."/>
            <person name="Caler E."/>
        </authorList>
    </citation>
    <scope>NUCLEOTIDE SEQUENCE [LARGE SCALE GENOMIC DNA]</scope>
    <source>
        <strain evidence="4 5">IP1</strain>
    </source>
</reference>
<comment type="similarity">
    <text evidence="1">Belongs to the importin alpha family.</text>
</comment>
<evidence type="ECO:0000313" key="5">
    <source>
        <dbReference type="Proteomes" id="UP000014680"/>
    </source>
</evidence>
<dbReference type="AlphaFoldDB" id="A0A0A1UE49"/>
<keyword evidence="3" id="KW-0653">Protein transport</keyword>
<dbReference type="Proteomes" id="UP000014680">
    <property type="component" value="Unassembled WGS sequence"/>
</dbReference>
<dbReference type="InterPro" id="IPR016024">
    <property type="entry name" value="ARM-type_fold"/>
</dbReference>
<dbReference type="Gene3D" id="1.25.10.10">
    <property type="entry name" value="Leucine-rich Repeat Variant"/>
    <property type="match status" value="1"/>
</dbReference>
<keyword evidence="5" id="KW-1185">Reference proteome</keyword>
<dbReference type="RefSeq" id="XP_004261641.1">
    <property type="nucleotide sequence ID" value="XM_004261593.1"/>
</dbReference>
<dbReference type="KEGG" id="eiv:EIN_248940"/>
<keyword evidence="2" id="KW-0813">Transport</keyword>
<protein>
    <submittedName>
        <fullName evidence="4">Importin subunit alpha-4, putative</fullName>
    </submittedName>
</protein>
<proteinExistence type="inferred from homology"/>
<evidence type="ECO:0000313" key="4">
    <source>
        <dbReference type="EMBL" id="ELP94870.1"/>
    </source>
</evidence>
<name>A0A0A1UE49_ENTIV</name>
<dbReference type="SUPFAM" id="SSF48371">
    <property type="entry name" value="ARM repeat"/>
    <property type="match status" value="1"/>
</dbReference>
<dbReference type="GeneID" id="14894065"/>
<evidence type="ECO:0000256" key="1">
    <source>
        <dbReference type="ARBA" id="ARBA00010394"/>
    </source>
</evidence>
<dbReference type="VEuPathDB" id="AmoebaDB:EIN_248940"/>
<dbReference type="PANTHER" id="PTHR23316">
    <property type="entry name" value="IMPORTIN ALPHA"/>
    <property type="match status" value="1"/>
</dbReference>
<dbReference type="InterPro" id="IPR011989">
    <property type="entry name" value="ARM-like"/>
</dbReference>
<organism evidence="4 5">
    <name type="scientific">Entamoeba invadens IP1</name>
    <dbReference type="NCBI Taxonomy" id="370355"/>
    <lineage>
        <taxon>Eukaryota</taxon>
        <taxon>Amoebozoa</taxon>
        <taxon>Evosea</taxon>
        <taxon>Archamoebae</taxon>
        <taxon>Mastigamoebida</taxon>
        <taxon>Entamoebidae</taxon>
        <taxon>Entamoeba</taxon>
    </lineage>
</organism>
<dbReference type="OMA" id="NTCINAN"/>
<evidence type="ECO:0000256" key="2">
    <source>
        <dbReference type="ARBA" id="ARBA00022448"/>
    </source>
</evidence>